<dbReference type="EMBL" id="FNAC01000016">
    <property type="protein sequence ID" value="SDD13731.1"/>
    <property type="molecule type" value="Genomic_DNA"/>
</dbReference>
<dbReference type="RefSeq" id="WP_240507795.1">
    <property type="nucleotide sequence ID" value="NZ_FNAC01000016.1"/>
</dbReference>
<reference evidence="2" key="1">
    <citation type="submission" date="2016-10" db="EMBL/GenBank/DDBJ databases">
        <authorList>
            <person name="Varghese N."/>
            <person name="Submissions S."/>
        </authorList>
    </citation>
    <scope>NUCLEOTIDE SEQUENCE [LARGE SCALE GENOMIC DNA]</scope>
    <source>
        <strain evidence="2">DSM 23095</strain>
    </source>
</reference>
<organism evidence="1 2">
    <name type="scientific">Algoriphagus faecimaris</name>
    <dbReference type="NCBI Taxonomy" id="686796"/>
    <lineage>
        <taxon>Bacteria</taxon>
        <taxon>Pseudomonadati</taxon>
        <taxon>Bacteroidota</taxon>
        <taxon>Cytophagia</taxon>
        <taxon>Cytophagales</taxon>
        <taxon>Cyclobacteriaceae</taxon>
        <taxon>Algoriphagus</taxon>
    </lineage>
</organism>
<dbReference type="STRING" id="686796.SAMN04488104_101624"/>
<dbReference type="Proteomes" id="UP000199060">
    <property type="component" value="Unassembled WGS sequence"/>
</dbReference>
<evidence type="ECO:0000313" key="1">
    <source>
        <dbReference type="EMBL" id="SDD13731.1"/>
    </source>
</evidence>
<dbReference type="AlphaFoldDB" id="A0A1G6SAL9"/>
<evidence type="ECO:0000313" key="2">
    <source>
        <dbReference type="Proteomes" id="UP000199060"/>
    </source>
</evidence>
<keyword evidence="2" id="KW-1185">Reference proteome</keyword>
<gene>
    <name evidence="1" type="ORF">SAMN04488104_101624</name>
</gene>
<evidence type="ECO:0008006" key="3">
    <source>
        <dbReference type="Google" id="ProtNLM"/>
    </source>
</evidence>
<protein>
    <recommendedName>
        <fullName evidence="3">DUF3871 family protein</fullName>
    </recommendedName>
</protein>
<sequence length="323" mass="37199">MENTLVRPQNLNSEEVGKGNVFLQANTIEMDLNEIRDKHIIPVFLKDNEPAISQVEFVEAVTEAAKDAYSIRDLSAPSVRVSHAVKGRVYEARHKKASELFPNEKTIYYERMAFMVTIPTIMQDVNGQLLELTVGGVKAYNLDNMNTNKGSYEHFKIFVGFKNTVCTNLCISTDGSKLDLKVKSLQELYAKSYELFTGYDAVDQISRMEQLPEMDLSESQFAKLIGRARMYQYLPKEEKLHIPELLINDTQISRVAESYYSDENFSRYESGRIDLWRLYNLMTGAVKSSYIDKFLEREVNAYDFTLQIQNALENKSDGFWYLN</sequence>
<accession>A0A1G6SAL9</accession>
<proteinExistence type="predicted"/>
<dbReference type="Pfam" id="PF12987">
    <property type="entry name" value="DUF3871"/>
    <property type="match status" value="1"/>
</dbReference>
<name>A0A1G6SAL9_9BACT</name>
<dbReference type="InterPro" id="IPR024353">
    <property type="entry name" value="DUF3871"/>
</dbReference>